<proteinExistence type="predicted"/>
<keyword evidence="4" id="KW-1185">Reference proteome</keyword>
<evidence type="ECO:0000313" key="4">
    <source>
        <dbReference type="Proteomes" id="UP000008143"/>
    </source>
</evidence>
<evidence type="ECO:0000256" key="3">
    <source>
        <dbReference type="SAM" id="SignalP"/>
    </source>
</evidence>
<evidence type="ECO:0000313" key="5">
    <source>
        <dbReference type="RefSeq" id="XP_017951295.2"/>
    </source>
</evidence>
<dbReference type="Xenbase" id="XB-GENE-29089823">
    <property type="gene designation" value="LOC105947966"/>
</dbReference>
<dbReference type="SUPFAM" id="SSF57302">
    <property type="entry name" value="Snake toxin-like"/>
    <property type="match status" value="1"/>
</dbReference>
<dbReference type="OrthoDB" id="10349940at2759"/>
<dbReference type="RefSeq" id="XP_017951295.2">
    <property type="nucleotide sequence ID" value="XM_018095806.2"/>
</dbReference>
<keyword evidence="3" id="KW-0732">Signal</keyword>
<evidence type="ECO:0000313" key="6">
    <source>
        <dbReference type="Xenbase" id="XB-GENE-29089823"/>
    </source>
</evidence>
<sequence>MERALTLCCVFAFLRVTASIKDDIACYGTEPYESYIMCSEATVCMTVFTKVGSTVKVTDKICGKREQCDQSFSQLVRGKKETNFTSCCDSDMCVPEDNVYRNGIMCPFCTKEGSTNCTTADYECMGTANMCFTYTVPGPKGRIIRGCGSKELCGDPRDSFVTFDDDGGKIQCTKKSPEPSR</sequence>
<keyword evidence="2" id="KW-0964">Secreted</keyword>
<dbReference type="Gene3D" id="2.10.60.10">
    <property type="entry name" value="CD59"/>
    <property type="match status" value="1"/>
</dbReference>
<feature type="signal peptide" evidence="3">
    <location>
        <begin position="1"/>
        <end position="19"/>
    </location>
</feature>
<reference evidence="5" key="1">
    <citation type="submission" date="2025-08" db="UniProtKB">
        <authorList>
            <consortium name="RefSeq"/>
        </authorList>
    </citation>
    <scope>IDENTIFICATION</scope>
    <source>
        <strain evidence="5">Nigerian</strain>
        <tissue evidence="5">Liver and blood</tissue>
    </source>
</reference>
<dbReference type="PANTHER" id="PTHR20914">
    <property type="entry name" value="LY6/PLAUR DOMAIN-CONTAINING PROTEIN 8"/>
    <property type="match status" value="1"/>
</dbReference>
<name>A0A8J0SVH0_XENTR</name>
<dbReference type="PANTHER" id="PTHR20914:SF25">
    <property type="entry name" value="PHOSPHOLIPASE A2 INHIBITOR AND LY6_PLAUR DOMAIN-CONTAINING PROTEIN"/>
    <property type="match status" value="1"/>
</dbReference>
<dbReference type="OMA" id="DKICGKR"/>
<dbReference type="Proteomes" id="UP000008143">
    <property type="component" value="Chromosome 7"/>
</dbReference>
<dbReference type="AGR" id="Xenbase:XB-GENE-29089823"/>
<protein>
    <submittedName>
        <fullName evidence="5">Phospholipase A2 inhibitor subunit gamma B-like</fullName>
    </submittedName>
</protein>
<dbReference type="GeneID" id="105947966"/>
<accession>A0A8J0SVH0</accession>
<dbReference type="KEGG" id="xtr:105947966"/>
<gene>
    <name evidence="5 6" type="primary">LOC105947966</name>
</gene>
<organism evidence="4 5">
    <name type="scientific">Xenopus tropicalis</name>
    <name type="common">Western clawed frog</name>
    <name type="synonym">Silurana tropicalis</name>
    <dbReference type="NCBI Taxonomy" id="8364"/>
    <lineage>
        <taxon>Eukaryota</taxon>
        <taxon>Metazoa</taxon>
        <taxon>Chordata</taxon>
        <taxon>Craniata</taxon>
        <taxon>Vertebrata</taxon>
        <taxon>Euteleostomi</taxon>
        <taxon>Amphibia</taxon>
        <taxon>Batrachia</taxon>
        <taxon>Anura</taxon>
        <taxon>Pipoidea</taxon>
        <taxon>Pipidae</taxon>
        <taxon>Xenopodinae</taxon>
        <taxon>Xenopus</taxon>
        <taxon>Silurana</taxon>
    </lineage>
</organism>
<dbReference type="GO" id="GO:0019834">
    <property type="term" value="F:phospholipase A2 inhibitor activity"/>
    <property type="evidence" value="ECO:0007669"/>
    <property type="project" value="UniProtKB-KW"/>
</dbReference>
<dbReference type="InterPro" id="IPR045860">
    <property type="entry name" value="Snake_toxin-like_sf"/>
</dbReference>
<dbReference type="AlphaFoldDB" id="A0A8J0SVH0"/>
<evidence type="ECO:0000256" key="1">
    <source>
        <dbReference type="ARBA" id="ARBA00004613"/>
    </source>
</evidence>
<feature type="chain" id="PRO_5035269180" evidence="3">
    <location>
        <begin position="20"/>
        <end position="181"/>
    </location>
</feature>
<evidence type="ECO:0000256" key="2">
    <source>
        <dbReference type="ARBA" id="ARBA00022525"/>
    </source>
</evidence>
<comment type="subcellular location">
    <subcellularLocation>
        <location evidence="1">Secreted</location>
    </subcellularLocation>
</comment>
<keyword evidence="5" id="KW-0593">Phospholipase A2 inhibitor</keyword>
<dbReference type="GO" id="GO:0005576">
    <property type="term" value="C:extracellular region"/>
    <property type="evidence" value="ECO:0007669"/>
    <property type="project" value="UniProtKB-SubCell"/>
</dbReference>
<dbReference type="InterPro" id="IPR050918">
    <property type="entry name" value="CNF-like_PLA2_Inhibitor"/>
</dbReference>